<keyword evidence="15" id="KW-1185">Reference proteome</keyword>
<reference evidence="16" key="1">
    <citation type="submission" date="2020-12" db="UniProtKB">
        <authorList>
            <consortium name="WormBaseParasite"/>
        </authorList>
    </citation>
    <scope>IDENTIFICATION</scope>
    <source>
        <strain evidence="16">MHco3</strain>
    </source>
</reference>
<accession>A0A7I4YN55</accession>
<keyword evidence="5" id="KW-1017">Isopeptide bond</keyword>
<dbReference type="InterPro" id="IPR013083">
    <property type="entry name" value="Znf_RING/FYVE/PHD"/>
</dbReference>
<dbReference type="InterPro" id="IPR027370">
    <property type="entry name" value="Znf-RING_euk"/>
</dbReference>
<name>A0A7I4YN55_HAECO</name>
<dbReference type="InterPro" id="IPR017907">
    <property type="entry name" value="Znf_RING_CS"/>
</dbReference>
<keyword evidence="7" id="KW-0677">Repeat</keyword>
<dbReference type="Pfam" id="PF00240">
    <property type="entry name" value="ubiquitin"/>
    <property type="match status" value="2"/>
</dbReference>
<evidence type="ECO:0000313" key="16">
    <source>
        <dbReference type="WBParaSite" id="HCON_00124620-00001"/>
    </source>
</evidence>
<evidence type="ECO:0000256" key="11">
    <source>
        <dbReference type="ARBA" id="ARBA00023242"/>
    </source>
</evidence>
<dbReference type="PROSITE" id="PS50053">
    <property type="entry name" value="UBIQUITIN_2"/>
    <property type="match status" value="2"/>
</dbReference>
<dbReference type="WBParaSite" id="HCON_00124620-00001">
    <property type="protein sequence ID" value="HCON_00124620-00001"/>
    <property type="gene ID" value="HCON_00124620"/>
</dbReference>
<dbReference type="GO" id="GO:0005634">
    <property type="term" value="C:nucleus"/>
    <property type="evidence" value="ECO:0007669"/>
    <property type="project" value="UniProtKB-SubCell"/>
</dbReference>
<keyword evidence="10" id="KW-0832">Ubl conjugation</keyword>
<dbReference type="PROSITE" id="PS00518">
    <property type="entry name" value="ZF_RING_1"/>
    <property type="match status" value="1"/>
</dbReference>
<evidence type="ECO:0000256" key="12">
    <source>
        <dbReference type="PROSITE-ProRule" id="PRU00175"/>
    </source>
</evidence>
<evidence type="ECO:0000256" key="7">
    <source>
        <dbReference type="ARBA" id="ARBA00022737"/>
    </source>
</evidence>
<feature type="domain" description="Ubiquitin-like" evidence="13">
    <location>
        <begin position="1"/>
        <end position="82"/>
    </location>
</feature>
<dbReference type="PRINTS" id="PR00348">
    <property type="entry name" value="UBIQUITIN"/>
</dbReference>
<evidence type="ECO:0000256" key="1">
    <source>
        <dbReference type="ARBA" id="ARBA00004123"/>
    </source>
</evidence>
<feature type="domain" description="Ubiquitin-like" evidence="13">
    <location>
        <begin position="218"/>
        <end position="293"/>
    </location>
</feature>
<proteinExistence type="inferred from homology"/>
<dbReference type="SUPFAM" id="SSF57850">
    <property type="entry name" value="RING/U-box"/>
    <property type="match status" value="1"/>
</dbReference>
<dbReference type="Gene3D" id="3.10.20.90">
    <property type="entry name" value="Phosphatidylinositol 3-kinase Catalytic Subunit, Chain A, domain 1"/>
    <property type="match status" value="2"/>
</dbReference>
<dbReference type="OrthoDB" id="5857266at2759"/>
<dbReference type="GO" id="GO:0005737">
    <property type="term" value="C:cytoplasm"/>
    <property type="evidence" value="ECO:0007669"/>
    <property type="project" value="UniProtKB-SubCell"/>
</dbReference>
<protein>
    <submittedName>
        <fullName evidence="16">RING-type domain-containing protein</fullName>
    </submittedName>
</protein>
<comment type="subcellular location">
    <subcellularLocation>
        <location evidence="2">Cytoplasm</location>
    </subcellularLocation>
    <subcellularLocation>
        <location evidence="1">Nucleus</location>
    </subcellularLocation>
</comment>
<feature type="domain" description="RING-type" evidence="14">
    <location>
        <begin position="130"/>
        <end position="175"/>
    </location>
</feature>
<dbReference type="SMART" id="SM00213">
    <property type="entry name" value="UBQ"/>
    <property type="match status" value="2"/>
</dbReference>
<dbReference type="AlphaFoldDB" id="A0A7I4YN55"/>
<evidence type="ECO:0000256" key="6">
    <source>
        <dbReference type="ARBA" id="ARBA00022723"/>
    </source>
</evidence>
<dbReference type="GO" id="GO:0008270">
    <property type="term" value="F:zinc ion binding"/>
    <property type="evidence" value="ECO:0007669"/>
    <property type="project" value="UniProtKB-KW"/>
</dbReference>
<evidence type="ECO:0000259" key="13">
    <source>
        <dbReference type="PROSITE" id="PS50053"/>
    </source>
</evidence>
<evidence type="ECO:0000256" key="2">
    <source>
        <dbReference type="ARBA" id="ARBA00004496"/>
    </source>
</evidence>
<dbReference type="SMART" id="SM00184">
    <property type="entry name" value="RING"/>
    <property type="match status" value="1"/>
</dbReference>
<evidence type="ECO:0000256" key="10">
    <source>
        <dbReference type="ARBA" id="ARBA00022843"/>
    </source>
</evidence>
<keyword evidence="8 12" id="KW-0863">Zinc-finger</keyword>
<dbReference type="InterPro" id="IPR000626">
    <property type="entry name" value="Ubiquitin-like_dom"/>
</dbReference>
<dbReference type="InterPro" id="IPR001841">
    <property type="entry name" value="Znf_RING"/>
</dbReference>
<dbReference type="Gene3D" id="3.30.40.10">
    <property type="entry name" value="Zinc/RING finger domain, C3HC4 (zinc finger)"/>
    <property type="match status" value="1"/>
</dbReference>
<evidence type="ECO:0000259" key="14">
    <source>
        <dbReference type="PROSITE" id="PS50089"/>
    </source>
</evidence>
<organism evidence="15 16">
    <name type="scientific">Haemonchus contortus</name>
    <name type="common">Barber pole worm</name>
    <dbReference type="NCBI Taxonomy" id="6289"/>
    <lineage>
        <taxon>Eukaryota</taxon>
        <taxon>Metazoa</taxon>
        <taxon>Ecdysozoa</taxon>
        <taxon>Nematoda</taxon>
        <taxon>Chromadorea</taxon>
        <taxon>Rhabditida</taxon>
        <taxon>Rhabditina</taxon>
        <taxon>Rhabditomorpha</taxon>
        <taxon>Strongyloidea</taxon>
        <taxon>Trichostrongylidae</taxon>
        <taxon>Haemonchus</taxon>
    </lineage>
</organism>
<evidence type="ECO:0000256" key="3">
    <source>
        <dbReference type="ARBA" id="ARBA00008430"/>
    </source>
</evidence>
<dbReference type="Pfam" id="PF13445">
    <property type="entry name" value="zf-RING_UBOX"/>
    <property type="match status" value="1"/>
</dbReference>
<evidence type="ECO:0000313" key="15">
    <source>
        <dbReference type="Proteomes" id="UP000025227"/>
    </source>
</evidence>
<dbReference type="SUPFAM" id="SSF54236">
    <property type="entry name" value="Ubiquitin-like"/>
    <property type="match status" value="2"/>
</dbReference>
<dbReference type="PANTHER" id="PTHR10666">
    <property type="entry name" value="UBIQUITIN"/>
    <property type="match status" value="1"/>
</dbReference>
<comment type="similarity">
    <text evidence="3">Belongs to the ubiquitin family.</text>
</comment>
<dbReference type="PROSITE" id="PS50089">
    <property type="entry name" value="ZF_RING_2"/>
    <property type="match status" value="1"/>
</dbReference>
<keyword evidence="4" id="KW-0963">Cytoplasm</keyword>
<dbReference type="Proteomes" id="UP000025227">
    <property type="component" value="Unplaced"/>
</dbReference>
<dbReference type="InterPro" id="IPR050158">
    <property type="entry name" value="Ubiquitin_ubiquitin-like"/>
</dbReference>
<evidence type="ECO:0000256" key="8">
    <source>
        <dbReference type="ARBA" id="ARBA00022771"/>
    </source>
</evidence>
<dbReference type="FunFam" id="3.10.20.90:FF:000469">
    <property type="entry name" value="Polyubiquitin-C"/>
    <property type="match status" value="1"/>
</dbReference>
<sequence>MQISVETLSDETITLEVEPSLSIRNVKILLNVRNKLVKGEWCPPNEHRLTFAGRELEDNHTLSYYGIQNDCLLHVVPRYRGGDQDETSSSSSDGFVYYRGRIILCAYSSRTSQEDENEILFRIPLRSVLCCICTERYRQPKVLPCQHTFCLSCLELCLEHHVLSQSGKLKCPICRDEHSVPSGGVQAFPSNYTIIDLLNNPALVPQASDNEEIQNGGMQIFVKTLTGKTIPLNVQPSDSVEMLKERIFDREGIRPAEQILICNGRSLHNGKTLSFFKIEGGSTVHLTARCVGGHYSHDFYHCKVAINSLSLS</sequence>
<evidence type="ECO:0000256" key="9">
    <source>
        <dbReference type="ARBA" id="ARBA00022833"/>
    </source>
</evidence>
<dbReference type="InterPro" id="IPR019956">
    <property type="entry name" value="Ubiquitin_dom"/>
</dbReference>
<keyword evidence="9" id="KW-0862">Zinc</keyword>
<keyword evidence="6" id="KW-0479">Metal-binding</keyword>
<evidence type="ECO:0000256" key="5">
    <source>
        <dbReference type="ARBA" id="ARBA00022499"/>
    </source>
</evidence>
<evidence type="ECO:0000256" key="4">
    <source>
        <dbReference type="ARBA" id="ARBA00022490"/>
    </source>
</evidence>
<keyword evidence="11" id="KW-0539">Nucleus</keyword>
<dbReference type="InterPro" id="IPR029071">
    <property type="entry name" value="Ubiquitin-like_domsf"/>
</dbReference>